<evidence type="ECO:0000313" key="3">
    <source>
        <dbReference type="Proteomes" id="UP000613512"/>
    </source>
</evidence>
<comment type="caution">
    <text evidence="2">The sequence shown here is derived from an EMBL/GenBank/DDBJ whole genome shotgun (WGS) entry which is preliminary data.</text>
</comment>
<gene>
    <name evidence="2" type="ORF">GCM10008025_12530</name>
</gene>
<evidence type="ECO:0000259" key="1">
    <source>
        <dbReference type="PROSITE" id="PS51186"/>
    </source>
</evidence>
<proteinExistence type="predicted"/>
<dbReference type="PANTHER" id="PTHR43415">
    <property type="entry name" value="SPERMIDINE N(1)-ACETYLTRANSFERASE"/>
    <property type="match status" value="1"/>
</dbReference>
<dbReference type="InterPro" id="IPR000182">
    <property type="entry name" value="GNAT_dom"/>
</dbReference>
<dbReference type="EMBL" id="BMEY01000005">
    <property type="protein sequence ID" value="GGA70095.1"/>
    <property type="molecule type" value="Genomic_DNA"/>
</dbReference>
<dbReference type="Gene3D" id="3.40.630.30">
    <property type="match status" value="1"/>
</dbReference>
<sequence length="166" mass="19330">MNDFSIHFRPISVDDFTEVLKWSRDQAFCLANDWELDRDREELYDWWLRCVKLNETNFKRIGIECNSRLIGYADLANINETSAEIGIAIGESTLWGKGIGTYALQHFINYASNLFYISTFHAETHETNLRSRKMLEKVGFKEISSVGTELYNGEVTQLIQYQLLKD</sequence>
<keyword evidence="3" id="KW-1185">Reference proteome</keyword>
<name>A0A916W6G2_9BACI</name>
<accession>A0A916W6G2</accession>
<dbReference type="PROSITE" id="PS51186">
    <property type="entry name" value="GNAT"/>
    <property type="match status" value="1"/>
</dbReference>
<dbReference type="Pfam" id="PF13302">
    <property type="entry name" value="Acetyltransf_3"/>
    <property type="match status" value="1"/>
</dbReference>
<dbReference type="PANTHER" id="PTHR43415:SF3">
    <property type="entry name" value="GNAT-FAMILY ACETYLTRANSFERASE"/>
    <property type="match status" value="1"/>
</dbReference>
<feature type="domain" description="N-acetyltransferase" evidence="1">
    <location>
        <begin position="6"/>
        <end position="166"/>
    </location>
</feature>
<dbReference type="GO" id="GO:0016747">
    <property type="term" value="F:acyltransferase activity, transferring groups other than amino-acyl groups"/>
    <property type="evidence" value="ECO:0007669"/>
    <property type="project" value="InterPro"/>
</dbReference>
<dbReference type="SUPFAM" id="SSF55729">
    <property type="entry name" value="Acyl-CoA N-acyltransferases (Nat)"/>
    <property type="match status" value="1"/>
</dbReference>
<evidence type="ECO:0000313" key="2">
    <source>
        <dbReference type="EMBL" id="GGA70095.1"/>
    </source>
</evidence>
<reference evidence="2" key="2">
    <citation type="submission" date="2020-09" db="EMBL/GenBank/DDBJ databases">
        <authorList>
            <person name="Sun Q."/>
            <person name="Zhou Y."/>
        </authorList>
    </citation>
    <scope>NUCLEOTIDE SEQUENCE</scope>
    <source>
        <strain evidence="2">CGMCC 1.12408</strain>
    </source>
</reference>
<dbReference type="AlphaFoldDB" id="A0A916W6G2"/>
<dbReference type="Proteomes" id="UP000613512">
    <property type="component" value="Unassembled WGS sequence"/>
</dbReference>
<dbReference type="InterPro" id="IPR016181">
    <property type="entry name" value="Acyl_CoA_acyltransferase"/>
</dbReference>
<reference evidence="2" key="1">
    <citation type="journal article" date="2014" name="Int. J. Syst. Evol. Microbiol.">
        <title>Complete genome sequence of Corynebacterium casei LMG S-19264T (=DSM 44701T), isolated from a smear-ripened cheese.</title>
        <authorList>
            <consortium name="US DOE Joint Genome Institute (JGI-PGF)"/>
            <person name="Walter F."/>
            <person name="Albersmeier A."/>
            <person name="Kalinowski J."/>
            <person name="Ruckert C."/>
        </authorList>
    </citation>
    <scope>NUCLEOTIDE SEQUENCE</scope>
    <source>
        <strain evidence="2">CGMCC 1.12408</strain>
    </source>
</reference>
<protein>
    <submittedName>
        <fullName evidence="2">Acetyltransferase ribosomal protein N-acetylase</fullName>
    </submittedName>
</protein>
<organism evidence="2 3">
    <name type="scientific">Ornithinibacillus halotolerans</name>
    <dbReference type="NCBI Taxonomy" id="1274357"/>
    <lineage>
        <taxon>Bacteria</taxon>
        <taxon>Bacillati</taxon>
        <taxon>Bacillota</taxon>
        <taxon>Bacilli</taxon>
        <taxon>Bacillales</taxon>
        <taxon>Bacillaceae</taxon>
        <taxon>Ornithinibacillus</taxon>
    </lineage>
</organism>
<dbReference type="RefSeq" id="WP_188383823.1">
    <property type="nucleotide sequence ID" value="NZ_BMEY01000005.1"/>
</dbReference>